<protein>
    <submittedName>
        <fullName evidence="4">Transmembrane protein 222 isoform X1</fullName>
    </submittedName>
</protein>
<feature type="region of interest" description="Disordered" evidence="1">
    <location>
        <begin position="1"/>
        <end position="28"/>
    </location>
</feature>
<evidence type="ECO:0000313" key="4">
    <source>
        <dbReference type="RefSeq" id="XP_034101252.1"/>
    </source>
</evidence>
<gene>
    <name evidence="4" type="primary">LOC117565965</name>
</gene>
<organism evidence="3 4">
    <name type="scientific">Drosophila albomicans</name>
    <name type="common">Fruit fly</name>
    <dbReference type="NCBI Taxonomy" id="7291"/>
    <lineage>
        <taxon>Eukaryota</taxon>
        <taxon>Metazoa</taxon>
        <taxon>Ecdysozoa</taxon>
        <taxon>Arthropoda</taxon>
        <taxon>Hexapoda</taxon>
        <taxon>Insecta</taxon>
        <taxon>Pterygota</taxon>
        <taxon>Neoptera</taxon>
        <taxon>Endopterygota</taxon>
        <taxon>Diptera</taxon>
        <taxon>Brachycera</taxon>
        <taxon>Muscomorpha</taxon>
        <taxon>Ephydroidea</taxon>
        <taxon>Drosophilidae</taxon>
        <taxon>Drosophila</taxon>
    </lineage>
</organism>
<dbReference type="AlphaFoldDB" id="A0A6P8XU53"/>
<dbReference type="Proteomes" id="UP000515160">
    <property type="component" value="Chromosome 2L"/>
</dbReference>
<keyword evidence="2" id="KW-0472">Membrane</keyword>
<dbReference type="PANTHER" id="PTHR20921:SF0">
    <property type="entry name" value="TRANSMEMBRANE PROTEIN 222"/>
    <property type="match status" value="1"/>
</dbReference>
<name>A0A6P8XU53_DROAB</name>
<dbReference type="Pfam" id="PF05608">
    <property type="entry name" value="RTE1"/>
    <property type="match status" value="1"/>
</dbReference>
<proteinExistence type="predicted"/>
<dbReference type="OrthoDB" id="267284at2759"/>
<evidence type="ECO:0000256" key="2">
    <source>
        <dbReference type="SAM" id="Phobius"/>
    </source>
</evidence>
<keyword evidence="2 4" id="KW-0812">Transmembrane</keyword>
<sequence length="200" mass="22841">MSSSTSRNQQQQPHQEQSSTEDVDVEMGSRGDCVRERLPPIDFDLDHYPYCIVWTPIPVLTWILPFIGHMGICMANGVIRDFAGPYVVTEDNMAFGRPTRYLRLHPKYVQGGSDAWDEGVSKASVLYGTRMHNLFCDNCHSHVATALCNMHYKDSSRWNMIILCFWMFACGRFVGIYGFVKTWLPFAILLTAVILLAVYF</sequence>
<dbReference type="GeneID" id="117565965"/>
<dbReference type="PANTHER" id="PTHR20921">
    <property type="entry name" value="TRANSMEMBRANE PROTEIN 222"/>
    <property type="match status" value="1"/>
</dbReference>
<feature type="transmembrane region" description="Helical" evidence="2">
    <location>
        <begin position="183"/>
        <end position="199"/>
    </location>
</feature>
<feature type="transmembrane region" description="Helical" evidence="2">
    <location>
        <begin position="158"/>
        <end position="177"/>
    </location>
</feature>
<accession>A0A6P8XU53</accession>
<keyword evidence="2" id="KW-1133">Transmembrane helix</keyword>
<dbReference type="RefSeq" id="XP_034101252.1">
    <property type="nucleotide sequence ID" value="XM_034245361.2"/>
</dbReference>
<evidence type="ECO:0000256" key="1">
    <source>
        <dbReference type="SAM" id="MobiDB-lite"/>
    </source>
</evidence>
<dbReference type="InterPro" id="IPR008496">
    <property type="entry name" value="TMEM222/RTE1"/>
</dbReference>
<evidence type="ECO:0000313" key="3">
    <source>
        <dbReference type="Proteomes" id="UP000515160"/>
    </source>
</evidence>
<keyword evidence="3" id="KW-1185">Reference proteome</keyword>
<reference evidence="4" key="1">
    <citation type="submission" date="2025-08" db="UniProtKB">
        <authorList>
            <consortium name="RefSeq"/>
        </authorList>
    </citation>
    <scope>IDENTIFICATION</scope>
    <source>
        <strain evidence="4">15112-1751.03</strain>
        <tissue evidence="4">Whole Adult</tissue>
    </source>
</reference>